<dbReference type="SUPFAM" id="SSF56524">
    <property type="entry name" value="Oxidoreductase molybdopterin-binding domain"/>
    <property type="match status" value="1"/>
</dbReference>
<dbReference type="RefSeq" id="WP_237336236.1">
    <property type="nucleotide sequence ID" value="NZ_BAABCM010000003.1"/>
</dbReference>
<evidence type="ECO:0000313" key="4">
    <source>
        <dbReference type="EMBL" id="GAA3809891.1"/>
    </source>
</evidence>
<gene>
    <name evidence="4" type="ORF">GCM10022380_29490</name>
</gene>
<feature type="transmembrane region" description="Helical" evidence="1">
    <location>
        <begin position="156"/>
        <end position="178"/>
    </location>
</feature>
<evidence type="ECO:0000256" key="1">
    <source>
        <dbReference type="SAM" id="Phobius"/>
    </source>
</evidence>
<feature type="transmembrane region" description="Helical" evidence="1">
    <location>
        <begin position="12"/>
        <end position="34"/>
    </location>
</feature>
<feature type="transmembrane region" description="Helical" evidence="1">
    <location>
        <begin position="99"/>
        <end position="118"/>
    </location>
</feature>
<keyword evidence="1" id="KW-0472">Membrane</keyword>
<evidence type="ECO:0000313" key="5">
    <source>
        <dbReference type="Proteomes" id="UP001501624"/>
    </source>
</evidence>
<protein>
    <submittedName>
        <fullName evidence="4">Molybdopterin-dependent oxidoreductase</fullName>
    </submittedName>
</protein>
<feature type="transmembrane region" description="Helical" evidence="1">
    <location>
        <begin position="124"/>
        <end position="144"/>
    </location>
</feature>
<keyword evidence="1" id="KW-0812">Transmembrane</keyword>
<dbReference type="Pfam" id="PF00174">
    <property type="entry name" value="Oxidored_molyb"/>
    <property type="match status" value="1"/>
</dbReference>
<reference evidence="5" key="1">
    <citation type="journal article" date="2019" name="Int. J. Syst. Evol. Microbiol.">
        <title>The Global Catalogue of Microorganisms (GCM) 10K type strain sequencing project: providing services to taxonomists for standard genome sequencing and annotation.</title>
        <authorList>
            <consortium name="The Broad Institute Genomics Platform"/>
            <consortium name="The Broad Institute Genome Sequencing Center for Infectious Disease"/>
            <person name="Wu L."/>
            <person name="Ma J."/>
        </authorList>
    </citation>
    <scope>NUCLEOTIDE SEQUENCE [LARGE SCALE GENOMIC DNA]</scope>
    <source>
        <strain evidence="5">JCM 17017</strain>
    </source>
</reference>
<dbReference type="Pfam" id="PF03404">
    <property type="entry name" value="Mo-co_dimer"/>
    <property type="match status" value="1"/>
</dbReference>
<keyword evidence="5" id="KW-1185">Reference proteome</keyword>
<dbReference type="EMBL" id="BAABCM010000003">
    <property type="protein sequence ID" value="GAA3809891.1"/>
    <property type="molecule type" value="Genomic_DNA"/>
</dbReference>
<dbReference type="Gene3D" id="2.60.40.650">
    <property type="match status" value="1"/>
</dbReference>
<organism evidence="4 5">
    <name type="scientific">Amycolatopsis tucumanensis</name>
    <dbReference type="NCBI Taxonomy" id="401106"/>
    <lineage>
        <taxon>Bacteria</taxon>
        <taxon>Bacillati</taxon>
        <taxon>Actinomycetota</taxon>
        <taxon>Actinomycetes</taxon>
        <taxon>Pseudonocardiales</taxon>
        <taxon>Pseudonocardiaceae</taxon>
        <taxon>Amycolatopsis</taxon>
    </lineage>
</organism>
<dbReference type="PANTHER" id="PTHR19372">
    <property type="entry name" value="SULFITE REDUCTASE"/>
    <property type="match status" value="1"/>
</dbReference>
<dbReference type="InterPro" id="IPR036374">
    <property type="entry name" value="OxRdtase_Mopterin-bd_sf"/>
</dbReference>
<keyword evidence="1" id="KW-1133">Transmembrane helix</keyword>
<dbReference type="Gene3D" id="3.90.420.10">
    <property type="entry name" value="Oxidoreductase, molybdopterin-binding domain"/>
    <property type="match status" value="1"/>
</dbReference>
<sequence length="504" mass="52568">MSTNLESPRLSAPVAGLIGVIALVAALGAGHLVAGFVGAGASPFFAVGNAAIDLTPGWLKDFAVRAFGTADKAVLLTGMAVVALALAVAAGLASRRRAAPGLVFVAVVGVLGGAAVFTRPDLGQIALLAPLVSLVAGLAVFAWLHRTALDGQYSSAARRNFLIAVAGAGVAGIAGQLVGTSKDAEGSRAAVGPLVPARTAPPVPAGADFAKFGTPTFLTPNADFYRIDTALVVPQVRTEDWSLRVHGMVDREITYSWSDIRNRPLVERIVTLCCVSNPVGGPYISTARFIGVDLAELLAEAGVRPGAEQVFSTSADGWTAGTPVAAMADPSVGAMLAIGMNGEPLPIEHGFPARLVVPGLYGYVSATKWVTDLELTTWDARTPYWLQRGWARQAPVKTQSRIDAPRGPVAAGQVRIAGIAWAQHTGIDRVEVSVDDGPWATAELSTEVTVDAWRMWWVDVPVARGSHAVRVRATDRSGYTQTDQLADVVPDGATGWHTITLTAR</sequence>
<evidence type="ECO:0000259" key="2">
    <source>
        <dbReference type="Pfam" id="PF00174"/>
    </source>
</evidence>
<evidence type="ECO:0000259" key="3">
    <source>
        <dbReference type="Pfam" id="PF03404"/>
    </source>
</evidence>
<dbReference type="InterPro" id="IPR005066">
    <property type="entry name" value="MoCF_OxRdtse_dimer"/>
</dbReference>
<comment type="caution">
    <text evidence="4">The sequence shown here is derived from an EMBL/GenBank/DDBJ whole genome shotgun (WGS) entry which is preliminary data.</text>
</comment>
<proteinExistence type="predicted"/>
<accession>A0ABP7I707</accession>
<dbReference type="SUPFAM" id="SSF81296">
    <property type="entry name" value="E set domains"/>
    <property type="match status" value="1"/>
</dbReference>
<dbReference type="InterPro" id="IPR014756">
    <property type="entry name" value="Ig_E-set"/>
</dbReference>
<feature type="domain" description="Moybdenum cofactor oxidoreductase dimerisation" evidence="3">
    <location>
        <begin position="411"/>
        <end position="498"/>
    </location>
</feature>
<dbReference type="Proteomes" id="UP001501624">
    <property type="component" value="Unassembled WGS sequence"/>
</dbReference>
<name>A0ABP7I707_9PSEU</name>
<feature type="transmembrane region" description="Helical" evidence="1">
    <location>
        <begin position="73"/>
        <end position="92"/>
    </location>
</feature>
<feature type="domain" description="Oxidoreductase molybdopterin-binding" evidence="2">
    <location>
        <begin position="232"/>
        <end position="382"/>
    </location>
</feature>
<dbReference type="PANTHER" id="PTHR19372:SF7">
    <property type="entry name" value="SULFITE OXIDASE, MITOCHONDRIAL"/>
    <property type="match status" value="1"/>
</dbReference>
<dbReference type="InterPro" id="IPR000572">
    <property type="entry name" value="OxRdtase_Mopterin-bd_dom"/>
</dbReference>